<feature type="domain" description="UvrD-like helicase ATP-binding" evidence="7">
    <location>
        <begin position="245"/>
        <end position="591"/>
    </location>
</feature>
<dbReference type="InterPro" id="IPR014016">
    <property type="entry name" value="UvrD-like_ATP-bd"/>
</dbReference>
<evidence type="ECO:0000259" key="7">
    <source>
        <dbReference type="PROSITE" id="PS51198"/>
    </source>
</evidence>
<feature type="compositionally biased region" description="Low complexity" evidence="6">
    <location>
        <begin position="200"/>
        <end position="217"/>
    </location>
</feature>
<dbReference type="EMBL" id="JADKMA010000124">
    <property type="protein sequence ID" value="MBO8194387.1"/>
    <property type="molecule type" value="Genomic_DNA"/>
</dbReference>
<accession>A0ABS3XG71</accession>
<feature type="binding site" evidence="5">
    <location>
        <begin position="266"/>
        <end position="273"/>
    </location>
    <ligand>
        <name>ATP</name>
        <dbReference type="ChEBI" id="CHEBI:30616"/>
    </ligand>
</feature>
<gene>
    <name evidence="8" type="ORF">ITI46_22370</name>
</gene>
<dbReference type="InterPro" id="IPR027417">
    <property type="entry name" value="P-loop_NTPase"/>
</dbReference>
<dbReference type="RefSeq" id="WP_209241490.1">
    <property type="nucleotide sequence ID" value="NZ_JADKMA010000124.1"/>
</dbReference>
<keyword evidence="4 5" id="KW-0067">ATP-binding</keyword>
<organism evidence="8 9">
    <name type="scientific">Streptomyces oryzae</name>
    <dbReference type="NCBI Taxonomy" id="1434886"/>
    <lineage>
        <taxon>Bacteria</taxon>
        <taxon>Bacillati</taxon>
        <taxon>Actinomycetota</taxon>
        <taxon>Actinomycetes</taxon>
        <taxon>Kitasatosporales</taxon>
        <taxon>Streptomycetaceae</taxon>
        <taxon>Streptomyces</taxon>
    </lineage>
</organism>
<name>A0ABS3XG71_9ACTN</name>
<keyword evidence="1 5" id="KW-0547">Nucleotide-binding</keyword>
<feature type="compositionally biased region" description="Basic and acidic residues" evidence="6">
    <location>
        <begin position="190"/>
        <end position="199"/>
    </location>
</feature>
<keyword evidence="3 5" id="KW-0347">Helicase</keyword>
<evidence type="ECO:0000313" key="8">
    <source>
        <dbReference type="EMBL" id="MBO8194387.1"/>
    </source>
</evidence>
<dbReference type="PROSITE" id="PS51198">
    <property type="entry name" value="UVRD_HELICASE_ATP_BIND"/>
    <property type="match status" value="1"/>
</dbReference>
<evidence type="ECO:0000313" key="9">
    <source>
        <dbReference type="Proteomes" id="UP001519064"/>
    </source>
</evidence>
<dbReference type="SUPFAM" id="SSF52540">
    <property type="entry name" value="P-loop containing nucleoside triphosphate hydrolases"/>
    <property type="match status" value="1"/>
</dbReference>
<evidence type="ECO:0000256" key="4">
    <source>
        <dbReference type="ARBA" id="ARBA00022840"/>
    </source>
</evidence>
<sequence length="745" mass="80200">MPGEHAAEEEALRTELAAERAYTERCRATLDRTNTAAQHRVMEGAGVLTGHHSGEAAGEGVAGDGAGAEALGRYLRSQAKELREEPDGPPFFGRLDFGDEGSPGEQAGEHRGQCYYIGRRRVSEHPSAPPLVLDWRAPVARAFYQATAAQPQGVRSRRRFGWAPGGTGTAEDLTGLEDERLQGEGLPDQQHQDQRHQDQQRQSQRPQDQRPSAAAESAVSALASRIVAGEIERPRVGPMRDIVATIQPEQDDLVRSGPDSSLCVQGAPGTGKTAVGLHRAAYLLYTHPRRIERGGMLVVGPNQAFLGYISAVLPALGEVGVRQCTVRDLLPDHPVRAEDGPEAVELKHSARMAAVLRRALYARVRLPEGPVAVPDGSYRWRLDEDDLRAVVEETLAQQPPYEVGRERVRARTVALLRDQAERRAGPPGGEWLRRMGRKKELTGFLDSVWPRARPEEVVAGLLGDAGALARAADGLLSEDEQRALLWQGRRPRSPRTARWSEADVLLLDEVAGLIAHPEESYRHLVVDEAQDLSPMQCRALARRCRFGSLTVLGDLAQGTTPWAARDWPEQLAHLGAPDAVVAPLTTGFRVPSELLAVANRLLASLTVRVPPAHSLRTGGRLERVRVAGAAGLAGAVTERVAAALGQEGSVGVIAAGERVAALREALRAAGIAAGTPGEGGELARVTVVGAELAKGLEYDHVVLVEPAEIADSGPQGPHRLYVALTRAVSRLELLHTDELPEALRG</sequence>
<comment type="caution">
    <text evidence="8">The sequence shown here is derived from an EMBL/GenBank/DDBJ whole genome shotgun (WGS) entry which is preliminary data.</text>
</comment>
<dbReference type="PANTHER" id="PTHR11070:SF45">
    <property type="entry name" value="DNA 3'-5' HELICASE"/>
    <property type="match status" value="1"/>
</dbReference>
<dbReference type="InterPro" id="IPR000212">
    <property type="entry name" value="DNA_helicase_UvrD/REP"/>
</dbReference>
<evidence type="ECO:0000256" key="2">
    <source>
        <dbReference type="ARBA" id="ARBA00022801"/>
    </source>
</evidence>
<protein>
    <submittedName>
        <fullName evidence="8">AAA family ATPase</fullName>
    </submittedName>
</protein>
<keyword evidence="9" id="KW-1185">Reference proteome</keyword>
<dbReference type="Gene3D" id="3.40.50.300">
    <property type="entry name" value="P-loop containing nucleotide triphosphate hydrolases"/>
    <property type="match status" value="3"/>
</dbReference>
<dbReference type="Proteomes" id="UP001519064">
    <property type="component" value="Unassembled WGS sequence"/>
</dbReference>
<keyword evidence="2 5" id="KW-0378">Hydrolase</keyword>
<feature type="region of interest" description="Disordered" evidence="6">
    <location>
        <begin position="148"/>
        <end position="217"/>
    </location>
</feature>
<evidence type="ECO:0000256" key="6">
    <source>
        <dbReference type="SAM" id="MobiDB-lite"/>
    </source>
</evidence>
<dbReference type="PANTHER" id="PTHR11070">
    <property type="entry name" value="UVRD / RECB / PCRA DNA HELICASE FAMILY MEMBER"/>
    <property type="match status" value="1"/>
</dbReference>
<proteinExistence type="predicted"/>
<reference evidence="8 9" key="1">
    <citation type="submission" date="2020-11" db="EMBL/GenBank/DDBJ databases">
        <title>Streptomyces spirodelae sp. nov., isolated from duckweed.</title>
        <authorList>
            <person name="Saimee Y."/>
            <person name="Duangmal K."/>
        </authorList>
    </citation>
    <scope>NUCLEOTIDE SEQUENCE [LARGE SCALE GENOMIC DNA]</scope>
    <source>
        <strain evidence="8 9">S16-07</strain>
    </source>
</reference>
<evidence type="ECO:0000256" key="5">
    <source>
        <dbReference type="PROSITE-ProRule" id="PRU00560"/>
    </source>
</evidence>
<evidence type="ECO:0000256" key="3">
    <source>
        <dbReference type="ARBA" id="ARBA00022806"/>
    </source>
</evidence>
<evidence type="ECO:0000256" key="1">
    <source>
        <dbReference type="ARBA" id="ARBA00022741"/>
    </source>
</evidence>